<dbReference type="PATRIC" id="fig|1056511.3.peg.4949"/>
<dbReference type="RefSeq" id="WP_007471551.1">
    <property type="nucleotide sequence ID" value="NZ_AMZO01000063.1"/>
</dbReference>
<protein>
    <submittedName>
        <fullName evidence="1">Uncharacterized protein</fullName>
    </submittedName>
</protein>
<dbReference type="AlphaFoldDB" id="L8J2J1"/>
<keyword evidence="2" id="KW-1185">Reference proteome</keyword>
<dbReference type="OrthoDB" id="6892922at2"/>
<name>L8J2J1_9GAMM</name>
<dbReference type="Proteomes" id="UP000011134">
    <property type="component" value="Unassembled WGS sequence"/>
</dbReference>
<organism evidence="1 2">
    <name type="scientific">Photobacterium marinum</name>
    <dbReference type="NCBI Taxonomy" id="1056511"/>
    <lineage>
        <taxon>Bacteria</taxon>
        <taxon>Pseudomonadati</taxon>
        <taxon>Pseudomonadota</taxon>
        <taxon>Gammaproteobacteria</taxon>
        <taxon>Vibrionales</taxon>
        <taxon>Vibrionaceae</taxon>
        <taxon>Photobacterium</taxon>
    </lineage>
</organism>
<reference evidence="1 2" key="1">
    <citation type="submission" date="2012-12" db="EMBL/GenBank/DDBJ databases">
        <title>Genome Assembly of Photobacterium sp. AK15.</title>
        <authorList>
            <person name="Khatri I."/>
            <person name="Vaidya B."/>
            <person name="Srinivas T.N.R."/>
            <person name="Subramanian S."/>
            <person name="Pinnaka A."/>
        </authorList>
    </citation>
    <scope>NUCLEOTIDE SEQUENCE [LARGE SCALE GENOMIC DNA]</scope>
    <source>
        <strain evidence="1 2">AK15</strain>
    </source>
</reference>
<evidence type="ECO:0000313" key="2">
    <source>
        <dbReference type="Proteomes" id="UP000011134"/>
    </source>
</evidence>
<proteinExistence type="predicted"/>
<comment type="caution">
    <text evidence="1">The sequence shown here is derived from an EMBL/GenBank/DDBJ whole genome shotgun (WGS) entry which is preliminary data.</text>
</comment>
<dbReference type="EMBL" id="AMZO01000063">
    <property type="protein sequence ID" value="ELR63080.1"/>
    <property type="molecule type" value="Genomic_DNA"/>
</dbReference>
<sequence>MDLRIYQDDSEAIGFVIAALFSQAINLAEMQKWAESVIMDCDDYPDYIIDLIGYSGFLKDIYTVIGFYPASSLSDRQYLALVGIADIRGIDRFDTTPSKVDALAALKREPEILKRFIAEFPFTELCASDA</sequence>
<accession>L8J2J1</accession>
<evidence type="ECO:0000313" key="1">
    <source>
        <dbReference type="EMBL" id="ELR63080.1"/>
    </source>
</evidence>
<gene>
    <name evidence="1" type="ORF">C942_04729</name>
</gene>